<reference evidence="3" key="4">
    <citation type="submission" date="2024-02" db="EMBL/GenBank/DDBJ databases">
        <title>Comparative genomics of Cryptococcus and Kwoniella reveals pathogenesis evolution and contrasting modes of karyotype evolution via chromosome fusion or intercentromeric recombination.</title>
        <authorList>
            <person name="Coelho M.A."/>
            <person name="David-Palma M."/>
            <person name="Shea T."/>
            <person name="Bowers K."/>
            <person name="McGinley-Smith S."/>
            <person name="Mohammad A.W."/>
            <person name="Gnirke A."/>
            <person name="Yurkov A.M."/>
            <person name="Nowrousian M."/>
            <person name="Sun S."/>
            <person name="Cuomo C.A."/>
            <person name="Heitman J."/>
        </authorList>
    </citation>
    <scope>NUCLEOTIDE SEQUENCE</scope>
    <source>
        <strain evidence="3">CBS 10737</strain>
    </source>
</reference>
<dbReference type="InterPro" id="IPR007138">
    <property type="entry name" value="ABM_dom"/>
</dbReference>
<dbReference type="PANTHER" id="PTHR38052:SF1">
    <property type="entry name" value="ABM DOMAIN-CONTAINING PROTEIN"/>
    <property type="match status" value="1"/>
</dbReference>
<feature type="domain" description="ABM" evidence="1">
    <location>
        <begin position="3"/>
        <end position="92"/>
    </location>
</feature>
<dbReference type="AlphaFoldDB" id="A0A1B9HZN8"/>
<reference evidence="3" key="2">
    <citation type="submission" date="2013-07" db="EMBL/GenBank/DDBJ databases">
        <authorList>
            <consortium name="The Broad Institute Genome Sequencing Platform"/>
            <person name="Cuomo C."/>
            <person name="Litvintseva A."/>
            <person name="Chen Y."/>
            <person name="Heitman J."/>
            <person name="Sun S."/>
            <person name="Springer D."/>
            <person name="Dromer F."/>
            <person name="Young S.K."/>
            <person name="Zeng Q."/>
            <person name="Gargeya S."/>
            <person name="Fitzgerald M."/>
            <person name="Abouelleil A."/>
            <person name="Alvarado L."/>
            <person name="Berlin A.M."/>
            <person name="Chapman S.B."/>
            <person name="Dewar J."/>
            <person name="Goldberg J."/>
            <person name="Griggs A."/>
            <person name="Gujja S."/>
            <person name="Hansen M."/>
            <person name="Howarth C."/>
            <person name="Imamovic A."/>
            <person name="Larimer J."/>
            <person name="McCowan C."/>
            <person name="Murphy C."/>
            <person name="Pearson M."/>
            <person name="Priest M."/>
            <person name="Roberts A."/>
            <person name="Saif S."/>
            <person name="Shea T."/>
            <person name="Sykes S."/>
            <person name="Wortman J."/>
            <person name="Nusbaum C."/>
            <person name="Birren B."/>
        </authorList>
    </citation>
    <scope>NUCLEOTIDE SEQUENCE</scope>
    <source>
        <strain evidence="3">CBS 10737</strain>
    </source>
</reference>
<sequence length="95" mass="10909">MVHIVVVFVEAKPESVEAVKTRLTEAGKIYEKDPGTLEFSLKQDVVNPQKFVIVERYDQESSLTDIHRKNPIFAETVAWLRENVVKPNEPHHIEA</sequence>
<dbReference type="STRING" id="1296096.A0A1B9HZN8"/>
<proteinExistence type="predicted"/>
<keyword evidence="4" id="KW-1185">Reference proteome</keyword>
<dbReference type="EMBL" id="KI894013">
    <property type="protein sequence ID" value="OCF48753.1"/>
    <property type="molecule type" value="Genomic_DNA"/>
</dbReference>
<dbReference type="RefSeq" id="XP_019009972.1">
    <property type="nucleotide sequence ID" value="XM_019157254.1"/>
</dbReference>
<evidence type="ECO:0000313" key="3">
    <source>
        <dbReference type="EMBL" id="WWC72958.1"/>
    </source>
</evidence>
<evidence type="ECO:0000259" key="1">
    <source>
        <dbReference type="PROSITE" id="PS51725"/>
    </source>
</evidence>
<name>A0A1B9HZN8_9TREE</name>
<gene>
    <name evidence="2" type="ORF">I206_05534</name>
    <name evidence="3" type="ORF">I206_106922</name>
</gene>
<dbReference type="Pfam" id="PF03992">
    <property type="entry name" value="ABM"/>
    <property type="match status" value="1"/>
</dbReference>
<dbReference type="Proteomes" id="UP000094020">
    <property type="component" value="Chromosome 10"/>
</dbReference>
<dbReference type="Gene3D" id="3.30.70.100">
    <property type="match status" value="1"/>
</dbReference>
<dbReference type="KEGG" id="kpin:30173903"/>
<reference evidence="2" key="3">
    <citation type="submission" date="2016-07" db="EMBL/GenBank/DDBJ databases">
        <title>Evolution of pathogenesis and genome organization in the Tremellales.</title>
        <authorList>
            <person name="Cuomo C."/>
            <person name="Litvintseva A."/>
            <person name="Heitman J."/>
            <person name="Chen Y."/>
            <person name="Sun S."/>
            <person name="Springer D."/>
            <person name="Dromer F."/>
            <person name="Young S."/>
            <person name="Zeng Q."/>
            <person name="Chapman S."/>
            <person name="Gujja S."/>
            <person name="Saif S."/>
            <person name="Birren B."/>
        </authorList>
    </citation>
    <scope>NUCLEOTIDE SEQUENCE</scope>
    <source>
        <strain evidence="2">CBS 10737</strain>
    </source>
</reference>
<dbReference type="PANTHER" id="PTHR38052">
    <property type="entry name" value="EXPRESSED PROTEIN"/>
    <property type="match status" value="1"/>
</dbReference>
<dbReference type="SUPFAM" id="SSF54909">
    <property type="entry name" value="Dimeric alpha+beta barrel"/>
    <property type="match status" value="1"/>
</dbReference>
<evidence type="ECO:0000313" key="4">
    <source>
        <dbReference type="Proteomes" id="UP000094020"/>
    </source>
</evidence>
<dbReference type="EMBL" id="CP144528">
    <property type="protein sequence ID" value="WWC72958.1"/>
    <property type="molecule type" value="Genomic_DNA"/>
</dbReference>
<organism evidence="2">
    <name type="scientific">Kwoniella pini CBS 10737</name>
    <dbReference type="NCBI Taxonomy" id="1296096"/>
    <lineage>
        <taxon>Eukaryota</taxon>
        <taxon>Fungi</taxon>
        <taxon>Dikarya</taxon>
        <taxon>Basidiomycota</taxon>
        <taxon>Agaricomycotina</taxon>
        <taxon>Tremellomycetes</taxon>
        <taxon>Tremellales</taxon>
        <taxon>Cryptococcaceae</taxon>
        <taxon>Kwoniella</taxon>
    </lineage>
</organism>
<protein>
    <recommendedName>
        <fullName evidence="1">ABM domain-containing protein</fullName>
    </recommendedName>
</protein>
<evidence type="ECO:0000313" key="2">
    <source>
        <dbReference type="EMBL" id="OCF48753.1"/>
    </source>
</evidence>
<dbReference type="InterPro" id="IPR011008">
    <property type="entry name" value="Dimeric_a/b-barrel"/>
</dbReference>
<dbReference type="OrthoDB" id="194076at2759"/>
<accession>A0A1B9HZN8</accession>
<dbReference type="PROSITE" id="PS51725">
    <property type="entry name" value="ABM"/>
    <property type="match status" value="1"/>
</dbReference>
<dbReference type="GeneID" id="30173903"/>
<reference evidence="2" key="1">
    <citation type="submission" date="2013-07" db="EMBL/GenBank/DDBJ databases">
        <title>The Genome Sequence of Cryptococcus pinus CBS10737.</title>
        <authorList>
            <consortium name="The Broad Institute Genome Sequencing Platform"/>
            <person name="Cuomo C."/>
            <person name="Litvintseva A."/>
            <person name="Chen Y."/>
            <person name="Heitman J."/>
            <person name="Sun S."/>
            <person name="Springer D."/>
            <person name="Dromer F."/>
            <person name="Young S.K."/>
            <person name="Zeng Q."/>
            <person name="Gargeya S."/>
            <person name="Fitzgerald M."/>
            <person name="Abouelleil A."/>
            <person name="Alvarado L."/>
            <person name="Berlin A.M."/>
            <person name="Chapman S.B."/>
            <person name="Dewar J."/>
            <person name="Goldberg J."/>
            <person name="Griggs A."/>
            <person name="Gujja S."/>
            <person name="Hansen M."/>
            <person name="Howarth C."/>
            <person name="Imamovic A."/>
            <person name="Larimer J."/>
            <person name="McCowan C."/>
            <person name="Murphy C."/>
            <person name="Pearson M."/>
            <person name="Priest M."/>
            <person name="Roberts A."/>
            <person name="Saif S."/>
            <person name="Shea T."/>
            <person name="Sykes S."/>
            <person name="Wortman J."/>
            <person name="Nusbaum C."/>
            <person name="Birren B."/>
        </authorList>
    </citation>
    <scope>NUCLEOTIDE SEQUENCE [LARGE SCALE GENOMIC DNA]</scope>
    <source>
        <strain evidence="2">CBS 10737</strain>
    </source>
</reference>